<evidence type="ECO:0000256" key="3">
    <source>
        <dbReference type="ARBA" id="ARBA00023125"/>
    </source>
</evidence>
<accession>A0ABS4FRN3</accession>
<feature type="domain" description="5'-3' exonuclease" evidence="6">
    <location>
        <begin position="8"/>
        <end position="273"/>
    </location>
</feature>
<proteinExistence type="predicted"/>
<dbReference type="InterPro" id="IPR020046">
    <property type="entry name" value="5-3_exonucl_a-hlix_arch_N"/>
</dbReference>
<dbReference type="SMART" id="SM00279">
    <property type="entry name" value="HhH2"/>
    <property type="match status" value="1"/>
</dbReference>
<reference evidence="7 8" key="1">
    <citation type="submission" date="2021-03" db="EMBL/GenBank/DDBJ databases">
        <title>Genomic Encyclopedia of Type Strains, Phase IV (KMG-IV): sequencing the most valuable type-strain genomes for metagenomic binning, comparative biology and taxonomic classification.</title>
        <authorList>
            <person name="Goeker M."/>
        </authorList>
    </citation>
    <scope>NUCLEOTIDE SEQUENCE [LARGE SCALE GENOMIC DNA]</scope>
    <source>
        <strain evidence="7 8">DSM 14349</strain>
    </source>
</reference>
<dbReference type="Gene3D" id="1.10.150.20">
    <property type="entry name" value="5' to 3' exonuclease, C-terminal subdomain"/>
    <property type="match status" value="1"/>
</dbReference>
<dbReference type="GO" id="GO:0004527">
    <property type="term" value="F:exonuclease activity"/>
    <property type="evidence" value="ECO:0007669"/>
    <property type="project" value="UniProtKB-KW"/>
</dbReference>
<dbReference type="RefSeq" id="WP_210088875.1">
    <property type="nucleotide sequence ID" value="NZ_JAGGKG010000007.1"/>
</dbReference>
<dbReference type="PANTHER" id="PTHR42646">
    <property type="entry name" value="FLAP ENDONUCLEASE XNI"/>
    <property type="match status" value="1"/>
</dbReference>
<keyword evidence="8" id="KW-1185">Reference proteome</keyword>
<evidence type="ECO:0000313" key="8">
    <source>
        <dbReference type="Proteomes" id="UP001519272"/>
    </source>
</evidence>
<evidence type="ECO:0000259" key="6">
    <source>
        <dbReference type="SMART" id="SM00475"/>
    </source>
</evidence>
<evidence type="ECO:0000256" key="4">
    <source>
        <dbReference type="ARBA" id="ARBA00049957"/>
    </source>
</evidence>
<protein>
    <recommendedName>
        <fullName evidence="5">5'-3' exonuclease</fullName>
    </recommendedName>
</protein>
<dbReference type="Pfam" id="PF01367">
    <property type="entry name" value="5_3_exonuc"/>
    <property type="match status" value="1"/>
</dbReference>
<dbReference type="Gene3D" id="3.40.50.1010">
    <property type="entry name" value="5'-nuclease"/>
    <property type="match status" value="1"/>
</dbReference>
<sequence>MNDRNELSNTLIVIDGFNLLSRAYFATSYNRSEEQLKNSNGIYTNAIRVFFQKMINLTKEYQASHLVVAWDVKRDETSRRQEFDFYKATRGELPMPLIEQYETCHQILGEIGVRQIAIAPHEADDVIGTIATNWTSGHCFIYSNDRDLFQLLSDTTSQIIASKQGEYVYDIAQFTEEYGIEASQWVDVKALLGDSSDNIPGCPGIGPKSALPLIQHYGSIEHLYANLDDLDEKFNRHKKKLVAGKESTLISRRLSEINCCISELAHIEEDKLRLNIDRIALMKQATELEVRLKLDVI</sequence>
<dbReference type="SMART" id="SM00475">
    <property type="entry name" value="53EXOc"/>
    <property type="match status" value="1"/>
</dbReference>
<dbReference type="InterPro" id="IPR008918">
    <property type="entry name" value="HhH2"/>
</dbReference>
<evidence type="ECO:0000256" key="5">
    <source>
        <dbReference type="ARBA" id="ARBA00050026"/>
    </source>
</evidence>
<evidence type="ECO:0000313" key="7">
    <source>
        <dbReference type="EMBL" id="MBP1905242.1"/>
    </source>
</evidence>
<dbReference type="PANTHER" id="PTHR42646:SF2">
    <property type="entry name" value="5'-3' EXONUCLEASE FAMILY PROTEIN"/>
    <property type="match status" value="1"/>
</dbReference>
<dbReference type="InterPro" id="IPR038969">
    <property type="entry name" value="FEN"/>
</dbReference>
<dbReference type="Proteomes" id="UP001519272">
    <property type="component" value="Unassembled WGS sequence"/>
</dbReference>
<keyword evidence="3" id="KW-0238">DNA-binding</keyword>
<dbReference type="InterPro" id="IPR002421">
    <property type="entry name" value="5-3_exonuclease"/>
</dbReference>
<keyword evidence="7" id="KW-0269">Exonuclease</keyword>
<gene>
    <name evidence="7" type="ORF">J2Z32_001870</name>
</gene>
<comment type="caution">
    <text evidence="7">The sequence shown here is derived from an EMBL/GenBank/DDBJ whole genome shotgun (WGS) entry which is preliminary data.</text>
</comment>
<dbReference type="InterPro" id="IPR029060">
    <property type="entry name" value="PIN-like_dom_sf"/>
</dbReference>
<keyword evidence="1" id="KW-0540">Nuclease</keyword>
<dbReference type="CDD" id="cd09898">
    <property type="entry name" value="H3TH_53EXO"/>
    <property type="match status" value="1"/>
</dbReference>
<evidence type="ECO:0000256" key="2">
    <source>
        <dbReference type="ARBA" id="ARBA00022801"/>
    </source>
</evidence>
<dbReference type="Pfam" id="PF02739">
    <property type="entry name" value="5_3_exonuc_N"/>
    <property type="match status" value="1"/>
</dbReference>
<dbReference type="InterPro" id="IPR036279">
    <property type="entry name" value="5-3_exonuclease_C_sf"/>
</dbReference>
<comment type="function">
    <text evidence="4">5'-3' exonuclease acting preferentially on double-stranded DNA.</text>
</comment>
<dbReference type="SUPFAM" id="SSF88723">
    <property type="entry name" value="PIN domain-like"/>
    <property type="match status" value="1"/>
</dbReference>
<organism evidence="7 8">
    <name type="scientific">Paenibacillus turicensis</name>
    <dbReference type="NCBI Taxonomy" id="160487"/>
    <lineage>
        <taxon>Bacteria</taxon>
        <taxon>Bacillati</taxon>
        <taxon>Bacillota</taxon>
        <taxon>Bacilli</taxon>
        <taxon>Bacillales</taxon>
        <taxon>Paenibacillaceae</taxon>
        <taxon>Paenibacillus</taxon>
    </lineage>
</organism>
<dbReference type="SUPFAM" id="SSF47807">
    <property type="entry name" value="5' to 3' exonuclease, C-terminal subdomain"/>
    <property type="match status" value="1"/>
</dbReference>
<dbReference type="InterPro" id="IPR020045">
    <property type="entry name" value="DNA_polI_H3TH"/>
</dbReference>
<keyword evidence="2" id="KW-0378">Hydrolase</keyword>
<name>A0ABS4FRN3_9BACL</name>
<evidence type="ECO:0000256" key="1">
    <source>
        <dbReference type="ARBA" id="ARBA00022722"/>
    </source>
</evidence>
<dbReference type="CDD" id="cd09859">
    <property type="entry name" value="PIN_53EXO"/>
    <property type="match status" value="1"/>
</dbReference>
<dbReference type="EMBL" id="JAGGKG010000007">
    <property type="protein sequence ID" value="MBP1905242.1"/>
    <property type="molecule type" value="Genomic_DNA"/>
</dbReference>